<protein>
    <recommendedName>
        <fullName evidence="2">Peptidase M1 membrane alanine aminopeptidase domain-containing protein</fullName>
    </recommendedName>
</protein>
<dbReference type="InterPro" id="IPR027268">
    <property type="entry name" value="Peptidase_M4/M1_CTD_sf"/>
</dbReference>
<evidence type="ECO:0000259" key="2">
    <source>
        <dbReference type="Pfam" id="PF01433"/>
    </source>
</evidence>
<dbReference type="GO" id="GO:0008237">
    <property type="term" value="F:metallopeptidase activity"/>
    <property type="evidence" value="ECO:0007669"/>
    <property type="project" value="InterPro"/>
</dbReference>
<name>A0A3P7PA66_DIBLA</name>
<dbReference type="OrthoDB" id="79562at2759"/>
<dbReference type="Proteomes" id="UP000281553">
    <property type="component" value="Unassembled WGS sequence"/>
</dbReference>
<keyword evidence="1" id="KW-0862">Zinc</keyword>
<organism evidence="3 4">
    <name type="scientific">Dibothriocephalus latus</name>
    <name type="common">Fish tapeworm</name>
    <name type="synonym">Diphyllobothrium latum</name>
    <dbReference type="NCBI Taxonomy" id="60516"/>
    <lineage>
        <taxon>Eukaryota</taxon>
        <taxon>Metazoa</taxon>
        <taxon>Spiralia</taxon>
        <taxon>Lophotrochozoa</taxon>
        <taxon>Platyhelminthes</taxon>
        <taxon>Cestoda</taxon>
        <taxon>Eucestoda</taxon>
        <taxon>Diphyllobothriidea</taxon>
        <taxon>Diphyllobothriidae</taxon>
        <taxon>Dibothriocephalus</taxon>
    </lineage>
</organism>
<reference evidence="3 4" key="1">
    <citation type="submission" date="2018-11" db="EMBL/GenBank/DDBJ databases">
        <authorList>
            <consortium name="Pathogen Informatics"/>
        </authorList>
    </citation>
    <scope>NUCLEOTIDE SEQUENCE [LARGE SCALE GENOMIC DNA]</scope>
</reference>
<keyword evidence="4" id="KW-1185">Reference proteome</keyword>
<comment type="cofactor">
    <cofactor evidence="1">
        <name>Zn(2+)</name>
        <dbReference type="ChEBI" id="CHEBI:29105"/>
    </cofactor>
    <text evidence="1">Binds 1 zinc ion per subunit.</text>
</comment>
<dbReference type="Gene3D" id="1.10.390.10">
    <property type="entry name" value="Neutral Protease Domain 2"/>
    <property type="match status" value="1"/>
</dbReference>
<dbReference type="EMBL" id="UYRU01060471">
    <property type="protein sequence ID" value="VDN14816.1"/>
    <property type="molecule type" value="Genomic_DNA"/>
</dbReference>
<gene>
    <name evidence="3" type="ORF">DILT_LOCUS10647</name>
</gene>
<dbReference type="AlphaFoldDB" id="A0A3P7PA66"/>
<feature type="binding site" evidence="1">
    <location>
        <position position="14"/>
    </location>
    <ligand>
        <name>Zn(2+)</name>
        <dbReference type="ChEBI" id="CHEBI:29105"/>
        <note>catalytic</note>
    </ligand>
</feature>
<evidence type="ECO:0000313" key="3">
    <source>
        <dbReference type="EMBL" id="VDN14816.1"/>
    </source>
</evidence>
<keyword evidence="1" id="KW-0479">Metal-binding</keyword>
<dbReference type="SUPFAM" id="SSF55486">
    <property type="entry name" value="Metalloproteases ('zincins'), catalytic domain"/>
    <property type="match status" value="1"/>
</dbReference>
<sequence length="65" mass="7616">MVTNASWEDFWLNEGHTTYLEALVLEAMYGSDYRELHIELGYGELQACIIRLHRELKLKTEPVCD</sequence>
<dbReference type="InterPro" id="IPR034015">
    <property type="entry name" value="M1_LTA4H"/>
</dbReference>
<feature type="domain" description="Peptidase M1 membrane alanine aminopeptidase" evidence="2">
    <location>
        <begin position="1"/>
        <end position="33"/>
    </location>
</feature>
<dbReference type="InterPro" id="IPR014782">
    <property type="entry name" value="Peptidase_M1_dom"/>
</dbReference>
<dbReference type="GO" id="GO:0008270">
    <property type="term" value="F:zinc ion binding"/>
    <property type="evidence" value="ECO:0007669"/>
    <property type="project" value="InterPro"/>
</dbReference>
<dbReference type="PANTHER" id="PTHR45726:SF3">
    <property type="entry name" value="LEUKOTRIENE A-4 HYDROLASE"/>
    <property type="match status" value="1"/>
</dbReference>
<accession>A0A3P7PA66</accession>
<evidence type="ECO:0000256" key="1">
    <source>
        <dbReference type="PIRSR" id="PIRSR634015-3"/>
    </source>
</evidence>
<proteinExistence type="predicted"/>
<evidence type="ECO:0000313" key="4">
    <source>
        <dbReference type="Proteomes" id="UP000281553"/>
    </source>
</evidence>
<dbReference type="Pfam" id="PF01433">
    <property type="entry name" value="Peptidase_M1"/>
    <property type="match status" value="1"/>
</dbReference>
<dbReference type="PANTHER" id="PTHR45726">
    <property type="entry name" value="LEUKOTRIENE A-4 HYDROLASE"/>
    <property type="match status" value="1"/>
</dbReference>